<evidence type="ECO:0000256" key="9">
    <source>
        <dbReference type="ARBA" id="ARBA00041214"/>
    </source>
</evidence>
<keyword evidence="5" id="KW-0689">Ribosomal protein</keyword>
<evidence type="ECO:0000256" key="2">
    <source>
        <dbReference type="ARBA" id="ARBA00007817"/>
    </source>
</evidence>
<dbReference type="Pfam" id="PF01776">
    <property type="entry name" value="Ribosomal_L22e"/>
    <property type="match status" value="1"/>
</dbReference>
<dbReference type="GO" id="GO:0005737">
    <property type="term" value="C:cytoplasm"/>
    <property type="evidence" value="ECO:0007669"/>
    <property type="project" value="UniProtKB-SubCell"/>
</dbReference>
<comment type="function">
    <text evidence="7">Component of the large ribosomal subunit. The ribosome is a large ribonucleoprotein complex responsible for the synthesis of proteins in the cell.</text>
</comment>
<evidence type="ECO:0000256" key="6">
    <source>
        <dbReference type="ARBA" id="ARBA00023274"/>
    </source>
</evidence>
<dbReference type="InterPro" id="IPR038526">
    <property type="entry name" value="Ribosomal_eL22_sf"/>
</dbReference>
<evidence type="ECO:0000256" key="7">
    <source>
        <dbReference type="ARBA" id="ARBA00034092"/>
    </source>
</evidence>
<evidence type="ECO:0000256" key="5">
    <source>
        <dbReference type="ARBA" id="ARBA00022980"/>
    </source>
</evidence>
<keyword evidence="6" id="KW-0687">Ribonucleoprotein</keyword>
<dbReference type="InterPro" id="IPR002671">
    <property type="entry name" value="Ribosomal_eL22"/>
</dbReference>
<comment type="caution">
    <text evidence="10">The sequence shown here is derived from an EMBL/GenBank/DDBJ whole genome shotgun (WGS) entry which is preliminary data.</text>
</comment>
<dbReference type="Gene3D" id="3.30.1360.210">
    <property type="match status" value="1"/>
</dbReference>
<sequence>EQSLQERIKVNRKAWDLGGIVIFERSKSKITVTSEVPFSKSIQAVGSQRVGHD</sequence>
<comment type="subunit">
    <text evidence="3">Component of the large ribosomal subunit.</text>
</comment>
<evidence type="ECO:0000313" key="11">
    <source>
        <dbReference type="Proteomes" id="UP000326062"/>
    </source>
</evidence>
<gene>
    <name evidence="10" type="ORF">FD755_016747</name>
</gene>
<keyword evidence="4" id="KW-0963">Cytoplasm</keyword>
<evidence type="ECO:0000256" key="4">
    <source>
        <dbReference type="ARBA" id="ARBA00022490"/>
    </source>
</evidence>
<dbReference type="EMBL" id="VCEB01000012">
    <property type="protein sequence ID" value="KAB0371809.1"/>
    <property type="molecule type" value="Genomic_DNA"/>
</dbReference>
<dbReference type="AlphaFoldDB" id="A0A5N3XCV6"/>
<organism evidence="10 11">
    <name type="scientific">Muntiacus reevesi</name>
    <name type="common">Reeves' muntjac</name>
    <name type="synonym">Cervus reevesi</name>
    <dbReference type="NCBI Taxonomy" id="9886"/>
    <lineage>
        <taxon>Eukaryota</taxon>
        <taxon>Metazoa</taxon>
        <taxon>Chordata</taxon>
        <taxon>Craniata</taxon>
        <taxon>Vertebrata</taxon>
        <taxon>Euteleostomi</taxon>
        <taxon>Mammalia</taxon>
        <taxon>Eutheria</taxon>
        <taxon>Laurasiatheria</taxon>
        <taxon>Artiodactyla</taxon>
        <taxon>Ruminantia</taxon>
        <taxon>Pecora</taxon>
        <taxon>Cervidae</taxon>
        <taxon>Muntiacinae</taxon>
        <taxon>Muntiacus</taxon>
    </lineage>
</organism>
<comment type="subcellular location">
    <subcellularLocation>
        <location evidence="1">Cytoplasm</location>
    </subcellularLocation>
</comment>
<name>A0A5N3XCV6_MUNRE</name>
<dbReference type="GO" id="GO:0002181">
    <property type="term" value="P:cytoplasmic translation"/>
    <property type="evidence" value="ECO:0007669"/>
    <property type="project" value="TreeGrafter"/>
</dbReference>
<reference evidence="10 11" key="1">
    <citation type="submission" date="2019-06" db="EMBL/GenBank/DDBJ databases">
        <title>Discovery of a novel chromosome fission-fusion reversal in muntjac.</title>
        <authorList>
            <person name="Mudd A.B."/>
            <person name="Bredeson J.V."/>
            <person name="Baum R."/>
            <person name="Hockemeyer D."/>
            <person name="Rokhsar D.S."/>
        </authorList>
    </citation>
    <scope>NUCLEOTIDE SEQUENCE [LARGE SCALE GENOMIC DNA]</scope>
    <source>
        <strain evidence="10">UCam_UCB_Mr</strain>
        <tissue evidence="10">Fibroblast cell line</tissue>
    </source>
</reference>
<comment type="similarity">
    <text evidence="2">Belongs to the eukaryotic ribosomal protein eL22 family.</text>
</comment>
<dbReference type="PANTHER" id="PTHR10064">
    <property type="entry name" value="60S RIBOSOMAL PROTEIN L22"/>
    <property type="match status" value="1"/>
</dbReference>
<proteinExistence type="inferred from homology"/>
<dbReference type="GO" id="GO:1990904">
    <property type="term" value="C:ribonucleoprotein complex"/>
    <property type="evidence" value="ECO:0007669"/>
    <property type="project" value="UniProtKB-KW"/>
</dbReference>
<evidence type="ECO:0000256" key="8">
    <source>
        <dbReference type="ARBA" id="ARBA00040613"/>
    </source>
</evidence>
<dbReference type="GO" id="GO:0003735">
    <property type="term" value="F:structural constituent of ribosome"/>
    <property type="evidence" value="ECO:0007669"/>
    <property type="project" value="InterPro"/>
</dbReference>
<dbReference type="Proteomes" id="UP000326062">
    <property type="component" value="Chromosome 12"/>
</dbReference>
<protein>
    <recommendedName>
        <fullName evidence="8">Large ribosomal subunit protein eL22</fullName>
    </recommendedName>
    <alternativeName>
        <fullName evidence="9">60S ribosomal protein L22</fullName>
    </alternativeName>
</protein>
<feature type="non-terminal residue" evidence="10">
    <location>
        <position position="1"/>
    </location>
</feature>
<evidence type="ECO:0000256" key="3">
    <source>
        <dbReference type="ARBA" id="ARBA00011133"/>
    </source>
</evidence>
<evidence type="ECO:0000256" key="1">
    <source>
        <dbReference type="ARBA" id="ARBA00004496"/>
    </source>
</evidence>
<keyword evidence="11" id="KW-1185">Reference proteome</keyword>
<dbReference type="PANTHER" id="PTHR10064:SF2">
    <property type="entry name" value="LARGE RIBOSOMAL SUBUNIT PROTEIN EL22"/>
    <property type="match status" value="1"/>
</dbReference>
<dbReference type="GO" id="GO:0003723">
    <property type="term" value="F:RNA binding"/>
    <property type="evidence" value="ECO:0007669"/>
    <property type="project" value="TreeGrafter"/>
</dbReference>
<evidence type="ECO:0000313" key="10">
    <source>
        <dbReference type="EMBL" id="KAB0371809.1"/>
    </source>
</evidence>
<dbReference type="GO" id="GO:0005840">
    <property type="term" value="C:ribosome"/>
    <property type="evidence" value="ECO:0007669"/>
    <property type="project" value="UniProtKB-KW"/>
</dbReference>
<accession>A0A5N3XCV6</accession>